<dbReference type="EMBL" id="CACVAP010000061">
    <property type="protein sequence ID" value="CAA6810796.1"/>
    <property type="molecule type" value="Genomic_DNA"/>
</dbReference>
<dbReference type="Gene3D" id="3.40.1090.10">
    <property type="entry name" value="Cytosolic phospholipase A2 catalytic domain"/>
    <property type="match status" value="1"/>
</dbReference>
<feature type="signal peptide" evidence="2">
    <location>
        <begin position="1"/>
        <end position="19"/>
    </location>
</feature>
<keyword evidence="2" id="KW-0732">Signal</keyword>
<dbReference type="InterPro" id="IPR016035">
    <property type="entry name" value="Acyl_Trfase/lysoPLipase"/>
</dbReference>
<feature type="chain" id="PRO_5027851123" description="PNPLA domain-containing protein" evidence="2">
    <location>
        <begin position="20"/>
        <end position="698"/>
    </location>
</feature>
<accession>A0A6S6T7F7</accession>
<sequence length="698" mass="80045">MMKILFKLLLILSFLSSSGQTKEPIDLSMVISGGVSLGAYEAGYNWAMVKMLSSVREHSDKVEPKLRSVTGASAGSINALLTAMYWCQDPNLVKNEHIQNSILDNHFHNTWVDLGLSDLIITDHNSKNQSTLFKREKLREKSKAILAELEKPIYKKGCEVPLGFSVTKAKPIVSEFQNSGIKIKNQHFSVPFVLKEKNNKLILMNKEMPPSTDYYISIPNIENNTSRIIDVLFASSAFPGAFRQIKLDYVYDKKNYSSYFIDGGAYENLPLQLATELDPKAKEFIFIDPSNMRKEKEILPQDENESEPVGFLTSNAIPLLNSLEIFQSMRLYNAISQYFDEQSGKKLILSSRYHPITGKFLGHFGAFLDKDFREYDYHVGIYDAIYHLSKTMRERGYANGLTQRELMEKQKVALGINNNPEALMAFKLFYDTEFSDKLVIIKDKFSSIYAAFNKQERDEARYELSHFETFLKNLNPKYFHDENSFIPKDDISISNWHQKPLQLIIDRITVLENNYASIKGNTKAIANTTNMIAWLGNKMVKKKNGFDFLPMNIPKETSNPILANTLRLLPNEISTDVKNGGLGIAYDIYSYQEEHKSYGYESRVSFHQNDDVTNFARLDINLFKEQRKYVKFGLGGSIFGNLSGSFYNKNSVYGANTYVDILDIFRISYVRRFGDTPEKSFIYFGIENLPSLLYWLQR</sequence>
<protein>
    <recommendedName>
        <fullName evidence="3">PNPLA domain-containing protein</fullName>
    </recommendedName>
</protein>
<feature type="domain" description="PNPLA" evidence="3">
    <location>
        <begin position="29"/>
        <end position="274"/>
    </location>
</feature>
<evidence type="ECO:0000259" key="3">
    <source>
        <dbReference type="Pfam" id="PF01734"/>
    </source>
</evidence>
<dbReference type="GO" id="GO:0006629">
    <property type="term" value="P:lipid metabolic process"/>
    <property type="evidence" value="ECO:0007669"/>
    <property type="project" value="UniProtKB-KW"/>
</dbReference>
<dbReference type="SUPFAM" id="SSF52151">
    <property type="entry name" value="FabD/lysophospholipase-like"/>
    <property type="match status" value="1"/>
</dbReference>
<reference evidence="4" key="1">
    <citation type="submission" date="2020-01" db="EMBL/GenBank/DDBJ databases">
        <authorList>
            <person name="Meier V. D."/>
            <person name="Meier V D."/>
        </authorList>
    </citation>
    <scope>NUCLEOTIDE SEQUENCE</scope>
    <source>
        <strain evidence="4">HLG_WM_MAG_06</strain>
    </source>
</reference>
<dbReference type="Pfam" id="PF01734">
    <property type="entry name" value="Patatin"/>
    <property type="match status" value="1"/>
</dbReference>
<evidence type="ECO:0000313" key="4">
    <source>
        <dbReference type="EMBL" id="CAA6810796.1"/>
    </source>
</evidence>
<dbReference type="AlphaFoldDB" id="A0A6S6T7F7"/>
<keyword evidence="1" id="KW-0443">Lipid metabolism</keyword>
<evidence type="ECO:0000256" key="2">
    <source>
        <dbReference type="SAM" id="SignalP"/>
    </source>
</evidence>
<name>A0A6S6T7F7_9BACT</name>
<dbReference type="InterPro" id="IPR002641">
    <property type="entry name" value="PNPLA_dom"/>
</dbReference>
<organism evidence="4">
    <name type="scientific">uncultured Sulfurovum sp</name>
    <dbReference type="NCBI Taxonomy" id="269237"/>
    <lineage>
        <taxon>Bacteria</taxon>
        <taxon>Pseudomonadati</taxon>
        <taxon>Campylobacterota</taxon>
        <taxon>Epsilonproteobacteria</taxon>
        <taxon>Campylobacterales</taxon>
        <taxon>Sulfurovaceae</taxon>
        <taxon>Sulfurovum</taxon>
        <taxon>environmental samples</taxon>
    </lineage>
</organism>
<evidence type="ECO:0000256" key="1">
    <source>
        <dbReference type="ARBA" id="ARBA00023098"/>
    </source>
</evidence>
<proteinExistence type="predicted"/>
<gene>
    <name evidence="4" type="ORF">HELGO_WM5234</name>
</gene>